<feature type="region of interest" description="Disordered" evidence="1">
    <location>
        <begin position="1"/>
        <end position="31"/>
    </location>
</feature>
<dbReference type="STRING" id="685588.A0A067S6X7"/>
<dbReference type="InterPro" id="IPR006461">
    <property type="entry name" value="PLAC_motif_containing"/>
</dbReference>
<dbReference type="AlphaFoldDB" id="A0A067S6X7"/>
<evidence type="ECO:0000313" key="2">
    <source>
        <dbReference type="EMBL" id="KDR66605.1"/>
    </source>
</evidence>
<dbReference type="Pfam" id="PF04749">
    <property type="entry name" value="PLAC8"/>
    <property type="match status" value="1"/>
</dbReference>
<organism evidence="2 3">
    <name type="scientific">Galerina marginata (strain CBS 339.88)</name>
    <dbReference type="NCBI Taxonomy" id="685588"/>
    <lineage>
        <taxon>Eukaryota</taxon>
        <taxon>Fungi</taxon>
        <taxon>Dikarya</taxon>
        <taxon>Basidiomycota</taxon>
        <taxon>Agaricomycotina</taxon>
        <taxon>Agaricomycetes</taxon>
        <taxon>Agaricomycetidae</taxon>
        <taxon>Agaricales</taxon>
        <taxon>Agaricineae</taxon>
        <taxon>Strophariaceae</taxon>
        <taxon>Galerina</taxon>
    </lineage>
</organism>
<gene>
    <name evidence="2" type="ORF">GALMADRAFT_259124</name>
</gene>
<evidence type="ECO:0000256" key="1">
    <source>
        <dbReference type="SAM" id="MobiDB-lite"/>
    </source>
</evidence>
<sequence>MSRVYQAQPSATHGMVVAPGGGGNRNAKNMPVDADGREWSHGLCSCMSDCGTCCMATFLPCIVYGQNKHRYEHLNSKGVPHPTGGPMCSGSCMSHGIFSVCGLGFLFQMSNRGHVRHRYNIKGGGCGDFCSALWCTPCQLTQESRELELEEQSFGAQRY</sequence>
<name>A0A067S6X7_GALM3</name>
<dbReference type="OrthoDB" id="1045822at2759"/>
<dbReference type="NCBIfam" id="TIGR01571">
    <property type="entry name" value="A_thal_Cys_rich"/>
    <property type="match status" value="1"/>
</dbReference>
<dbReference type="PANTHER" id="PTHR15907">
    <property type="entry name" value="DUF614 FAMILY PROTEIN-RELATED"/>
    <property type="match status" value="1"/>
</dbReference>
<evidence type="ECO:0008006" key="4">
    <source>
        <dbReference type="Google" id="ProtNLM"/>
    </source>
</evidence>
<reference evidence="3" key="1">
    <citation type="journal article" date="2014" name="Proc. Natl. Acad. Sci. U.S.A.">
        <title>Extensive sampling of basidiomycete genomes demonstrates inadequacy of the white-rot/brown-rot paradigm for wood decay fungi.</title>
        <authorList>
            <person name="Riley R."/>
            <person name="Salamov A.A."/>
            <person name="Brown D.W."/>
            <person name="Nagy L.G."/>
            <person name="Floudas D."/>
            <person name="Held B.W."/>
            <person name="Levasseur A."/>
            <person name="Lombard V."/>
            <person name="Morin E."/>
            <person name="Otillar R."/>
            <person name="Lindquist E.A."/>
            <person name="Sun H."/>
            <person name="LaButti K.M."/>
            <person name="Schmutz J."/>
            <person name="Jabbour D."/>
            <person name="Luo H."/>
            <person name="Baker S.E."/>
            <person name="Pisabarro A.G."/>
            <person name="Walton J.D."/>
            <person name="Blanchette R.A."/>
            <person name="Henrissat B."/>
            <person name="Martin F."/>
            <person name="Cullen D."/>
            <person name="Hibbett D.S."/>
            <person name="Grigoriev I.V."/>
        </authorList>
    </citation>
    <scope>NUCLEOTIDE SEQUENCE [LARGE SCALE GENOMIC DNA]</scope>
    <source>
        <strain evidence="3">CBS 339.88</strain>
    </source>
</reference>
<dbReference type="Proteomes" id="UP000027222">
    <property type="component" value="Unassembled WGS sequence"/>
</dbReference>
<dbReference type="HOGENOM" id="CLU_083147_6_0_1"/>
<keyword evidence="3" id="KW-1185">Reference proteome</keyword>
<dbReference type="EMBL" id="KL142422">
    <property type="protein sequence ID" value="KDR66605.1"/>
    <property type="molecule type" value="Genomic_DNA"/>
</dbReference>
<accession>A0A067S6X7</accession>
<protein>
    <recommendedName>
        <fullName evidence="4">PLAC8-domain-containing protein</fullName>
    </recommendedName>
</protein>
<feature type="compositionally biased region" description="Polar residues" evidence="1">
    <location>
        <begin position="1"/>
        <end position="11"/>
    </location>
</feature>
<proteinExistence type="predicted"/>
<evidence type="ECO:0000313" key="3">
    <source>
        <dbReference type="Proteomes" id="UP000027222"/>
    </source>
</evidence>